<evidence type="ECO:0000313" key="1">
    <source>
        <dbReference type="EMBL" id="AWB47252.1"/>
    </source>
</evidence>
<protein>
    <submittedName>
        <fullName evidence="1">L-asparaginase</fullName>
    </submittedName>
</protein>
<accession>A0A2S0UHF4</accession>
<dbReference type="EMBL" id="CP028918">
    <property type="protein sequence ID" value="AWB47252.1"/>
    <property type="molecule type" value="Genomic_DNA"/>
</dbReference>
<dbReference type="OrthoDB" id="9780674at2"/>
<organism evidence="1 2">
    <name type="scientific">Paragemmobacter aquarius</name>
    <dbReference type="NCBI Taxonomy" id="2169400"/>
    <lineage>
        <taxon>Bacteria</taxon>
        <taxon>Pseudomonadati</taxon>
        <taxon>Pseudomonadota</taxon>
        <taxon>Alphaproteobacteria</taxon>
        <taxon>Rhodobacterales</taxon>
        <taxon>Paracoccaceae</taxon>
        <taxon>Paragemmobacter</taxon>
    </lineage>
</organism>
<dbReference type="PANTHER" id="PTHR42110:SF1">
    <property type="entry name" value="L-ASPARAGINASE, PUTATIVE (AFU_ORTHOLOGUE AFUA_3G11890)-RELATED"/>
    <property type="match status" value="1"/>
</dbReference>
<evidence type="ECO:0000313" key="2">
    <source>
        <dbReference type="Proteomes" id="UP000244496"/>
    </source>
</evidence>
<dbReference type="InterPro" id="IPR010349">
    <property type="entry name" value="Asparaginase_II"/>
</dbReference>
<dbReference type="Proteomes" id="UP000244496">
    <property type="component" value="Chromosome"/>
</dbReference>
<gene>
    <name evidence="1" type="ORF">HYN69_00905</name>
</gene>
<dbReference type="Pfam" id="PF06089">
    <property type="entry name" value="Asparaginase_II"/>
    <property type="match status" value="1"/>
</dbReference>
<dbReference type="KEGG" id="geh:HYN69_00905"/>
<sequence>MSKVNDGAVPVAEAWRGGILESTHTGHAVICDETGQIAHSWGNPSAIIFPRSSCKMLQALPLVESGAADAAGLTPRQLALSCASHEGAALHTDAVSHWLADLGLSEGDLRCGSHEPYDRAERNRLIEAHETPCQLHNNCSGKHAGFLTLNRHLKAGSEYVEVDHPVQKAAREAFEATTDEASPGYGIDGCSAPNFATSVLGLARAMASFAAAREDGGVRQNAMHRLTHAMAAYPEMVAGEGRACTELMRAMGGRVAIKTGAEAVFVAIVPEKKMGIALKITDGGTRGAEAAIAGLLVKLGVLDAEHPATRKRLNAVQKNWRGFETGITKLAPGFA</sequence>
<dbReference type="AlphaFoldDB" id="A0A2S0UHF4"/>
<proteinExistence type="predicted"/>
<keyword evidence="2" id="KW-1185">Reference proteome</keyword>
<dbReference type="PANTHER" id="PTHR42110">
    <property type="entry name" value="L-ASPARAGINASE, PUTATIVE (AFU_ORTHOLOGUE AFUA_3G11890)-RELATED"/>
    <property type="match status" value="1"/>
</dbReference>
<name>A0A2S0UHF4_9RHOB</name>
<reference evidence="1 2" key="1">
    <citation type="submission" date="2018-04" db="EMBL/GenBank/DDBJ databases">
        <title>Genome sequencing of Gemmobacter.</title>
        <authorList>
            <person name="Yi H."/>
            <person name="Baek M.-G."/>
        </authorList>
    </citation>
    <scope>NUCLEOTIDE SEQUENCE [LARGE SCALE GENOMIC DNA]</scope>
    <source>
        <strain evidence="1 2">HYN0069</strain>
    </source>
</reference>
<dbReference type="RefSeq" id="WP_108434081.1">
    <property type="nucleotide sequence ID" value="NZ_CP028918.1"/>
</dbReference>